<dbReference type="Proteomes" id="UP000005204">
    <property type="component" value="Unassembled WGS sequence"/>
</dbReference>
<dbReference type="SUPFAM" id="SSF63712">
    <property type="entry name" value="Nicotinic receptor ligand binding domain-like"/>
    <property type="match status" value="1"/>
</dbReference>
<dbReference type="OrthoDB" id="5975154at2759"/>
<dbReference type="HOGENOM" id="CLU_018074_0_4_1"/>
<evidence type="ECO:0000313" key="5">
    <source>
        <dbReference type="EnsemblMetazoa" id="NP_001103400.1"/>
    </source>
</evidence>
<dbReference type="CDD" id="cd18989">
    <property type="entry name" value="LGIC_ECD_cation"/>
    <property type="match status" value="1"/>
</dbReference>
<feature type="transmembrane region" description="Helical" evidence="1">
    <location>
        <begin position="366"/>
        <end position="384"/>
    </location>
</feature>
<evidence type="ECO:0000259" key="3">
    <source>
        <dbReference type="Pfam" id="PF02931"/>
    </source>
</evidence>
<dbReference type="PANTHER" id="PTHR18945">
    <property type="entry name" value="NEUROTRANSMITTER GATED ION CHANNEL"/>
    <property type="match status" value="1"/>
</dbReference>
<accession>A8CGJ9</accession>
<dbReference type="AlphaFoldDB" id="A8CGJ9"/>
<reference evidence="4" key="1">
    <citation type="journal article" date="2007" name="BMC Genomics">
        <title>The nicotinic acetylcholine receptor gene family of the silkworm, Bombyx mori.</title>
        <authorList>
            <person name="Shao Y.M."/>
            <person name="Dong K."/>
            <person name="Zhang C.X."/>
        </authorList>
    </citation>
    <scope>NUCLEOTIDE SEQUENCE</scope>
</reference>
<keyword evidence="1" id="KW-0812">Transmembrane</keyword>
<proteinExistence type="evidence at transcript level"/>
<name>A8CGJ9_BOMMO</name>
<keyword evidence="4" id="KW-0675">Receptor</keyword>
<organism evidence="4">
    <name type="scientific">Bombyx mori</name>
    <name type="common">Silk moth</name>
    <dbReference type="NCBI Taxonomy" id="7091"/>
    <lineage>
        <taxon>Eukaryota</taxon>
        <taxon>Metazoa</taxon>
        <taxon>Ecdysozoa</taxon>
        <taxon>Arthropoda</taxon>
        <taxon>Hexapoda</taxon>
        <taxon>Insecta</taxon>
        <taxon>Pterygota</taxon>
        <taxon>Neoptera</taxon>
        <taxon>Endopterygota</taxon>
        <taxon>Lepidoptera</taxon>
        <taxon>Glossata</taxon>
        <taxon>Ditrysia</taxon>
        <taxon>Bombycoidea</taxon>
        <taxon>Bombycidae</taxon>
        <taxon>Bombycinae</taxon>
        <taxon>Bombyx</taxon>
    </lineage>
</organism>
<feature type="transmembrane region" description="Helical" evidence="1">
    <location>
        <begin position="230"/>
        <end position="251"/>
    </location>
</feature>
<dbReference type="Gene3D" id="2.70.170.10">
    <property type="entry name" value="Neurotransmitter-gated ion-channel ligand-binding domain"/>
    <property type="match status" value="1"/>
</dbReference>
<dbReference type="KEGG" id="bmor:100126173"/>
<reference evidence="5" key="4">
    <citation type="submission" date="2022-06" db="UniProtKB">
        <authorList>
            <consortium name="EnsemblMetazoa"/>
        </authorList>
    </citation>
    <scope>IDENTIFICATION</scope>
    <source>
        <strain evidence="5">p50T (Dazao)</strain>
    </source>
</reference>
<sequence>MIRTVYISSLLVVLCRCECVIDHSSDENNWEQKLQKDLKANYDISQPPFVNRTFEVMSFIVIDSYALDSGNDRFEVTGSLILNWMDDRLRWNRSEYAGIADTVMRSAILWLPGFRQVNAVGAGDDDVPFYTLCRVSSSGKVECKLKSVFTSRCRVDLRNWPLDVQQCDLEFGAWKGDKVLVRVKFPNQLYISEVTLETHWRLTDWEMKHSNESEVQTVWTYTLERQTRTLAAILVLPAVVLSLLSASCFLVDVKRTIRLLLCCFSHGCHYRFLSQLQQCIPKHAEDPPALLLLYRGSLVVSVLLIMLSIVLRWTATKDTVVPQPLSTMNKAVMCSRWKMLIWPQWHSSSESTCNKEWTHLANTMNSIALGVTFVVYAILFILFLPR</sequence>
<dbReference type="GO" id="GO:0004888">
    <property type="term" value="F:transmembrane signaling receptor activity"/>
    <property type="evidence" value="ECO:0007669"/>
    <property type="project" value="InterPro"/>
</dbReference>
<evidence type="ECO:0000313" key="4">
    <source>
        <dbReference type="EMBL" id="ABV45509.1"/>
    </source>
</evidence>
<gene>
    <name evidence="4" type="primary">achrb2</name>
    <name evidence="5" type="synonym">100126173</name>
</gene>
<feature type="chain" id="PRO_5002718414" evidence="2">
    <location>
        <begin position="18"/>
        <end position="386"/>
    </location>
</feature>
<dbReference type="RefSeq" id="NP_001103400.1">
    <property type="nucleotide sequence ID" value="NM_001109930.1"/>
</dbReference>
<feature type="domain" description="Neurotransmitter-gated ion-channel ligand-binding" evidence="3">
    <location>
        <begin position="31"/>
        <end position="215"/>
    </location>
</feature>
<reference evidence="4" key="2">
    <citation type="submission" date="2007-08" db="EMBL/GenBank/DDBJ databases">
        <authorList>
            <person name="Zhang C.-X."/>
            <person name="Shao Y.-M."/>
        </authorList>
    </citation>
    <scope>NUCLEOTIDE SEQUENCE</scope>
</reference>
<evidence type="ECO:0000256" key="2">
    <source>
        <dbReference type="SAM" id="SignalP"/>
    </source>
</evidence>
<reference evidence="6" key="3">
    <citation type="journal article" date="2008" name="Insect Biochem. Mol. Biol.">
        <title>The genome of a lepidopteran model insect, the silkworm Bombyx mori.</title>
        <authorList>
            <consortium name="International Silkworm Genome Consortium"/>
        </authorList>
    </citation>
    <scope>NUCLEOTIDE SEQUENCE [LARGE SCALE GENOMIC DNA]</scope>
    <source>
        <strain evidence="6">p50T</strain>
    </source>
</reference>
<dbReference type="Pfam" id="PF02931">
    <property type="entry name" value="Neur_chan_LBD"/>
    <property type="match status" value="1"/>
</dbReference>
<dbReference type="EMBL" id="EU082072">
    <property type="protein sequence ID" value="ABV45509.1"/>
    <property type="molecule type" value="mRNA"/>
</dbReference>
<dbReference type="GeneID" id="100126173"/>
<dbReference type="GO" id="GO:0016020">
    <property type="term" value="C:membrane"/>
    <property type="evidence" value="ECO:0007669"/>
    <property type="project" value="InterPro"/>
</dbReference>
<dbReference type="EnsemblMetazoa" id="NM_001109930.1">
    <property type="protein sequence ID" value="NP_001103400.1"/>
    <property type="gene ID" value="GeneID_100126173"/>
</dbReference>
<dbReference type="GO" id="GO:0005230">
    <property type="term" value="F:extracellular ligand-gated monoatomic ion channel activity"/>
    <property type="evidence" value="ECO:0007669"/>
    <property type="project" value="InterPro"/>
</dbReference>
<feature type="signal peptide" evidence="2">
    <location>
        <begin position="1"/>
        <end position="17"/>
    </location>
</feature>
<evidence type="ECO:0000313" key="6">
    <source>
        <dbReference type="Proteomes" id="UP000005204"/>
    </source>
</evidence>
<keyword evidence="1" id="KW-0472">Membrane</keyword>
<dbReference type="InterPro" id="IPR006201">
    <property type="entry name" value="Neur_channel"/>
</dbReference>
<protein>
    <submittedName>
        <fullName evidence="4">Nicotinic acetylcholine receptor subunit beta 2</fullName>
    </submittedName>
</protein>
<dbReference type="InterPro" id="IPR006202">
    <property type="entry name" value="Neur_chan_lig-bd"/>
</dbReference>
<feature type="transmembrane region" description="Helical" evidence="1">
    <location>
        <begin position="292"/>
        <end position="315"/>
    </location>
</feature>
<dbReference type="InterPro" id="IPR036734">
    <property type="entry name" value="Neur_chan_lig-bd_sf"/>
</dbReference>
<keyword evidence="6" id="KW-1185">Reference proteome</keyword>
<dbReference type="CTD" id="100126173"/>
<evidence type="ECO:0000256" key="1">
    <source>
        <dbReference type="SAM" id="Phobius"/>
    </source>
</evidence>
<keyword evidence="2" id="KW-0732">Signal</keyword>
<keyword evidence="1" id="KW-1133">Transmembrane helix</keyword>